<keyword evidence="2 4" id="KW-0863">Zinc-finger</keyword>
<dbReference type="CDD" id="cd15533">
    <property type="entry name" value="PHD1_PHF12"/>
    <property type="match status" value="1"/>
</dbReference>
<evidence type="ECO:0000256" key="2">
    <source>
        <dbReference type="ARBA" id="ARBA00022771"/>
    </source>
</evidence>
<name>A0A8J2J1M9_9HEXA</name>
<feature type="domain" description="FHA" evidence="6">
    <location>
        <begin position="586"/>
        <end position="639"/>
    </location>
</feature>
<evidence type="ECO:0000259" key="6">
    <source>
        <dbReference type="PROSITE" id="PS50006"/>
    </source>
</evidence>
<accession>A0A8J2J1M9</accession>
<dbReference type="InterPro" id="IPR019786">
    <property type="entry name" value="Zinc_finger_PHD-type_CS"/>
</dbReference>
<dbReference type="PROSITE" id="PS50006">
    <property type="entry name" value="FHA_DOMAIN"/>
    <property type="match status" value="1"/>
</dbReference>
<dbReference type="PANTHER" id="PTHR46309:SF1">
    <property type="entry name" value="PHD FINGER PROTEIN 12"/>
    <property type="match status" value="1"/>
</dbReference>
<gene>
    <name evidence="8" type="ORF">AFUS01_LOCUS263</name>
</gene>
<feature type="compositionally biased region" description="Basic and acidic residues" evidence="5">
    <location>
        <begin position="405"/>
        <end position="426"/>
    </location>
</feature>
<evidence type="ECO:0000313" key="8">
    <source>
        <dbReference type="EMBL" id="CAG7636407.1"/>
    </source>
</evidence>
<dbReference type="OrthoDB" id="1919692at2759"/>
<dbReference type="PANTHER" id="PTHR46309">
    <property type="entry name" value="PHD FINGER PROTEIN 12"/>
    <property type="match status" value="1"/>
</dbReference>
<comment type="caution">
    <text evidence="8">The sequence shown here is derived from an EMBL/GenBank/DDBJ whole genome shotgun (WGS) entry which is preliminary data.</text>
</comment>
<feature type="compositionally biased region" description="Basic residues" evidence="5">
    <location>
        <begin position="841"/>
        <end position="850"/>
    </location>
</feature>
<dbReference type="AlphaFoldDB" id="A0A8J2J1M9"/>
<dbReference type="InterPro" id="IPR042163">
    <property type="entry name" value="PHF12"/>
</dbReference>
<dbReference type="SMART" id="SM00249">
    <property type="entry name" value="PHD"/>
    <property type="match status" value="2"/>
</dbReference>
<evidence type="ECO:0008006" key="10">
    <source>
        <dbReference type="Google" id="ProtNLM"/>
    </source>
</evidence>
<reference evidence="8" key="1">
    <citation type="submission" date="2021-06" db="EMBL/GenBank/DDBJ databases">
        <authorList>
            <person name="Hodson N. C."/>
            <person name="Mongue J. A."/>
            <person name="Jaron S. K."/>
        </authorList>
    </citation>
    <scope>NUCLEOTIDE SEQUENCE</scope>
</reference>
<feature type="compositionally biased region" description="Acidic residues" evidence="5">
    <location>
        <begin position="769"/>
        <end position="780"/>
    </location>
</feature>
<evidence type="ECO:0000256" key="3">
    <source>
        <dbReference type="ARBA" id="ARBA00022833"/>
    </source>
</evidence>
<evidence type="ECO:0000256" key="5">
    <source>
        <dbReference type="SAM" id="MobiDB-lite"/>
    </source>
</evidence>
<feature type="domain" description="PHD-type" evidence="7">
    <location>
        <begin position="43"/>
        <end position="92"/>
    </location>
</feature>
<dbReference type="PROSITE" id="PS50016">
    <property type="entry name" value="ZF_PHD_2"/>
    <property type="match status" value="1"/>
</dbReference>
<feature type="region of interest" description="Disordered" evidence="5">
    <location>
        <begin position="756"/>
        <end position="851"/>
    </location>
</feature>
<keyword evidence="1" id="KW-0479">Metal-binding</keyword>
<dbReference type="CDD" id="cd15534">
    <property type="entry name" value="PHD2_PHF12_Rco1"/>
    <property type="match status" value="1"/>
</dbReference>
<dbReference type="GO" id="GO:0008270">
    <property type="term" value="F:zinc ion binding"/>
    <property type="evidence" value="ECO:0007669"/>
    <property type="project" value="UniProtKB-KW"/>
</dbReference>
<proteinExistence type="predicted"/>
<evidence type="ECO:0000259" key="7">
    <source>
        <dbReference type="PROSITE" id="PS50016"/>
    </source>
</evidence>
<sequence length="927" mass="102987">MNYDSAGLMAQIQALIAAPTSSRSRTNNNKHPYFKRPGRGHNHDTCDACHEAGDLLCCDTCSASFHLMCVNPPLDYEQIPAGDWRCHRCLSTQGDSTGEGESGKKFPPISRRPGKKRTAPPPTKEPPSKKPALTSKLNKRITAKGGKVVATFFTQAVELARKLNPEQFVLPKYLMEYGASQFPGAPRPPAKKGASKANKQIIETENGMVPSPIVICFICDVSCRRSPIIKCDACSASFHFECLNPPLTGVPQGRWLCHLHPEPTLEHKTLKSLSFTERVRLYDYAKQPIDPVQVALKFVTKTQRAKYSYFRSKVKIKGKELTQVPGPVVDCYANEENESDLPEWPTFNQLPMYNIWNNTTRVDRTDGGMTSVSPLDLLAQVAANELRGNGDDPKTSNTNSLSNGMHRDRTSTKITEPKSLDDECRTESVANSKIDMNMEKAFEALKEKSKSHEGGILDGLDLDTVLLLAAQKMRELICNETIESSSKENNQPTTQVGISKSSNHFYDDRAPSIGVKPVGKEVETDDTTIPTRTSNSEEIYQSENDVDGKIEKLGSSKDAAVEISVPYIKLLIINQQKEIMFKEGEIMIGKGHVALDLTEYVPCPSVTEEHCCIYYDYVGSRWELINYSPNGTVVNKVLYGCEPITKNSKNISFMDNFHGVKPVPRVAEPNHVIKDENLELSSGCHCRLNQRLQPRESLEMSAYLEIGSRIQVGCIRIMVVDIGCESKLVPRQWLVYNGVSQVPLLKKEVSLEPGKKRYQKLTSARSEPGSDDDRENSDSDDVSRTAPIKTPKERRKSITRTTIPSRGGTRGRGRGRGRGSLAARRRAESVQNNKELPIKKFSNRGRKRKIPISEPLVVVQSNGTGNPENSIKKEISLEMDDAIGDHDYGVPTSNRKVQLPESTKQEIKQEPRSGDEISQKKSPGVSG</sequence>
<dbReference type="InterPro" id="IPR001965">
    <property type="entry name" value="Znf_PHD"/>
</dbReference>
<feature type="compositionally biased region" description="Basic and acidic residues" evidence="5">
    <location>
        <begin position="903"/>
        <end position="919"/>
    </location>
</feature>
<dbReference type="GO" id="GO:0003714">
    <property type="term" value="F:transcription corepressor activity"/>
    <property type="evidence" value="ECO:0007669"/>
    <property type="project" value="InterPro"/>
</dbReference>
<evidence type="ECO:0000256" key="1">
    <source>
        <dbReference type="ARBA" id="ARBA00022723"/>
    </source>
</evidence>
<keyword evidence="9" id="KW-1185">Reference proteome</keyword>
<organism evidence="8 9">
    <name type="scientific">Allacma fusca</name>
    <dbReference type="NCBI Taxonomy" id="39272"/>
    <lineage>
        <taxon>Eukaryota</taxon>
        <taxon>Metazoa</taxon>
        <taxon>Ecdysozoa</taxon>
        <taxon>Arthropoda</taxon>
        <taxon>Hexapoda</taxon>
        <taxon>Collembola</taxon>
        <taxon>Symphypleona</taxon>
        <taxon>Sminthuridae</taxon>
        <taxon>Allacma</taxon>
    </lineage>
</organism>
<dbReference type="EMBL" id="CAJVCH010001093">
    <property type="protein sequence ID" value="CAG7636407.1"/>
    <property type="molecule type" value="Genomic_DNA"/>
</dbReference>
<dbReference type="Proteomes" id="UP000708208">
    <property type="component" value="Unassembled WGS sequence"/>
</dbReference>
<dbReference type="GO" id="GO:0070822">
    <property type="term" value="C:Sin3-type complex"/>
    <property type="evidence" value="ECO:0007669"/>
    <property type="project" value="TreeGrafter"/>
</dbReference>
<feature type="region of interest" description="Disordered" evidence="5">
    <location>
        <begin position="386"/>
        <end position="426"/>
    </location>
</feature>
<dbReference type="InterPro" id="IPR019787">
    <property type="entry name" value="Znf_PHD-finger"/>
</dbReference>
<feature type="region of interest" description="Disordered" evidence="5">
    <location>
        <begin position="94"/>
        <end position="135"/>
    </location>
</feature>
<feature type="region of interest" description="Disordered" evidence="5">
    <location>
        <begin position="883"/>
        <end position="927"/>
    </location>
</feature>
<feature type="compositionally biased region" description="Polar residues" evidence="5">
    <location>
        <begin position="891"/>
        <end position="902"/>
    </location>
</feature>
<dbReference type="Pfam" id="PF00628">
    <property type="entry name" value="PHD"/>
    <property type="match status" value="2"/>
</dbReference>
<feature type="region of interest" description="Disordered" evidence="5">
    <location>
        <begin position="484"/>
        <end position="503"/>
    </location>
</feature>
<dbReference type="GO" id="GO:0000122">
    <property type="term" value="P:negative regulation of transcription by RNA polymerase II"/>
    <property type="evidence" value="ECO:0007669"/>
    <property type="project" value="TreeGrafter"/>
</dbReference>
<keyword evidence="3" id="KW-0862">Zinc</keyword>
<dbReference type="PROSITE" id="PS01359">
    <property type="entry name" value="ZF_PHD_1"/>
    <property type="match status" value="1"/>
</dbReference>
<protein>
    <recommendedName>
        <fullName evidence="10">PHD finger protein 12</fullName>
    </recommendedName>
</protein>
<evidence type="ECO:0000256" key="4">
    <source>
        <dbReference type="PROSITE-ProRule" id="PRU00146"/>
    </source>
</evidence>
<evidence type="ECO:0000313" key="9">
    <source>
        <dbReference type="Proteomes" id="UP000708208"/>
    </source>
</evidence>
<dbReference type="InterPro" id="IPR000253">
    <property type="entry name" value="FHA_dom"/>
</dbReference>